<dbReference type="PANTHER" id="PTHR30590:SF2">
    <property type="entry name" value="INNER MEMBRANE PROTEIN"/>
    <property type="match status" value="1"/>
</dbReference>
<name>A0A841EB39_9ACTN</name>
<feature type="transmembrane region" description="Helical" evidence="2">
    <location>
        <begin position="200"/>
        <end position="222"/>
    </location>
</feature>
<feature type="transmembrane region" description="Helical" evidence="2">
    <location>
        <begin position="158"/>
        <end position="180"/>
    </location>
</feature>
<dbReference type="RefSeq" id="WP_246463555.1">
    <property type="nucleotide sequence ID" value="NZ_BAABKT010000037.1"/>
</dbReference>
<feature type="transmembrane region" description="Helical" evidence="2">
    <location>
        <begin position="32"/>
        <end position="56"/>
    </location>
</feature>
<sequence length="400" mass="43154">MSHNTDRSESPPASGAVPATQRSLAPDLARGFMLLIIATVHAHLFRDFAGAGGFSLAGPLDVGTTAVMALFAENRGYPMFAALFGYGLAQILRRRTAEGREWPWVRRLLRRRGRWLVVIGVAHTALLFHGDIIAVYGLIALVFTAALGMGDRRLLTHAFAWMAAGSLFYALASTLLFSAAAQSTGADVTWLSDALARLAVFPSFLPLMFALSVFPFLIGVWAGRRRLLEEPWRHLPLLRRTAAWGVGTSVAGGVPQALINIEVWNAAPAAEAVVFWLHLLTGYAGGFGYAAVIALIALRLDRRRDGRRGPVATALAATGQRSMTCYLLQSVAWLALIPPYTLDIGASLSDAQAVALGTAVWLATVVLAEALRRAGFRRGPAEWFLRRMTYGRPPEPASPG</sequence>
<dbReference type="InterPro" id="IPR052529">
    <property type="entry name" value="Bact_Transport_Assoc"/>
</dbReference>
<dbReference type="Pfam" id="PF04235">
    <property type="entry name" value="DUF418"/>
    <property type="match status" value="1"/>
</dbReference>
<feature type="transmembrane region" description="Helical" evidence="2">
    <location>
        <begin position="113"/>
        <end position="128"/>
    </location>
</feature>
<protein>
    <submittedName>
        <fullName evidence="4">Putative membrane protein YeiB</fullName>
    </submittedName>
</protein>
<keyword evidence="2" id="KW-1133">Transmembrane helix</keyword>
<dbReference type="InterPro" id="IPR007349">
    <property type="entry name" value="DUF418"/>
</dbReference>
<feature type="region of interest" description="Disordered" evidence="1">
    <location>
        <begin position="1"/>
        <end position="20"/>
    </location>
</feature>
<dbReference type="PANTHER" id="PTHR30590">
    <property type="entry name" value="INNER MEMBRANE PROTEIN"/>
    <property type="match status" value="1"/>
</dbReference>
<dbReference type="AlphaFoldDB" id="A0A841EB39"/>
<proteinExistence type="predicted"/>
<feature type="domain" description="DUF418" evidence="3">
    <location>
        <begin position="222"/>
        <end position="391"/>
    </location>
</feature>
<evidence type="ECO:0000256" key="2">
    <source>
        <dbReference type="SAM" id="Phobius"/>
    </source>
</evidence>
<evidence type="ECO:0000313" key="5">
    <source>
        <dbReference type="Proteomes" id="UP000578077"/>
    </source>
</evidence>
<dbReference type="Proteomes" id="UP000578077">
    <property type="component" value="Unassembled WGS sequence"/>
</dbReference>
<organism evidence="4 5">
    <name type="scientific">Streptomonospora salina</name>
    <dbReference type="NCBI Taxonomy" id="104205"/>
    <lineage>
        <taxon>Bacteria</taxon>
        <taxon>Bacillati</taxon>
        <taxon>Actinomycetota</taxon>
        <taxon>Actinomycetes</taxon>
        <taxon>Streptosporangiales</taxon>
        <taxon>Nocardiopsidaceae</taxon>
        <taxon>Streptomonospora</taxon>
    </lineage>
</organism>
<keyword evidence="2" id="KW-0812">Transmembrane</keyword>
<comment type="caution">
    <text evidence="4">The sequence shown here is derived from an EMBL/GenBank/DDBJ whole genome shotgun (WGS) entry which is preliminary data.</text>
</comment>
<reference evidence="4 5" key="1">
    <citation type="submission" date="2020-08" db="EMBL/GenBank/DDBJ databases">
        <title>Sequencing the genomes of 1000 actinobacteria strains.</title>
        <authorList>
            <person name="Klenk H.-P."/>
        </authorList>
    </citation>
    <scope>NUCLEOTIDE SEQUENCE [LARGE SCALE GENOMIC DNA]</scope>
    <source>
        <strain evidence="4 5">DSM 44593</strain>
    </source>
</reference>
<evidence type="ECO:0000313" key="4">
    <source>
        <dbReference type="EMBL" id="MBB5998258.1"/>
    </source>
</evidence>
<keyword evidence="5" id="KW-1185">Reference proteome</keyword>
<gene>
    <name evidence="4" type="ORF">HNR25_002009</name>
</gene>
<evidence type="ECO:0000256" key="1">
    <source>
        <dbReference type="SAM" id="MobiDB-lite"/>
    </source>
</evidence>
<dbReference type="EMBL" id="JACHLY010000001">
    <property type="protein sequence ID" value="MBB5998258.1"/>
    <property type="molecule type" value="Genomic_DNA"/>
</dbReference>
<evidence type="ECO:0000259" key="3">
    <source>
        <dbReference type="Pfam" id="PF04235"/>
    </source>
</evidence>
<keyword evidence="2" id="KW-0472">Membrane</keyword>
<feature type="transmembrane region" description="Helical" evidence="2">
    <location>
        <begin position="273"/>
        <end position="298"/>
    </location>
</feature>
<accession>A0A841EB39</accession>
<feature type="transmembrane region" description="Helical" evidence="2">
    <location>
        <begin position="76"/>
        <end position="92"/>
    </location>
</feature>